<dbReference type="AlphaFoldDB" id="A0A318YNE5"/>
<gene>
    <name evidence="2" type="ORF">BO87DRAFT_27613</name>
</gene>
<reference evidence="2" key="1">
    <citation type="submission" date="2016-12" db="EMBL/GenBank/DDBJ databases">
        <title>The genomes of Aspergillus section Nigri reveals drivers in fungal speciation.</title>
        <authorList>
            <consortium name="DOE Joint Genome Institute"/>
            <person name="Vesth T.C."/>
            <person name="Nybo J."/>
            <person name="Theobald S."/>
            <person name="Brandl J."/>
            <person name="Frisvad J.C."/>
            <person name="Nielsen K.F."/>
            <person name="Lyhne E.K."/>
            <person name="Kogle M.E."/>
            <person name="Kuo A."/>
            <person name="Riley R."/>
            <person name="Clum A."/>
            <person name="Nolan M."/>
            <person name="Lipzen A."/>
            <person name="Salamov A."/>
            <person name="Henrissat B."/>
            <person name="Wiebenga A."/>
            <person name="De Vries R.P."/>
            <person name="Grigoriev I.V."/>
            <person name="Mortensen U.H."/>
            <person name="Andersen M.R."/>
            <person name="Baker S.E."/>
        </authorList>
    </citation>
    <scope>NUCLEOTIDE SEQUENCE [LARGE SCALE GENOMIC DNA]</scope>
    <source>
        <strain evidence="2">CBS 115656</strain>
    </source>
</reference>
<feature type="chain" id="PRO_5016335112" evidence="1">
    <location>
        <begin position="21"/>
        <end position="77"/>
    </location>
</feature>
<organism evidence="2 3">
    <name type="scientific">Aspergillus neoniger (strain CBS 115656)</name>
    <dbReference type="NCBI Taxonomy" id="1448310"/>
    <lineage>
        <taxon>Eukaryota</taxon>
        <taxon>Fungi</taxon>
        <taxon>Dikarya</taxon>
        <taxon>Ascomycota</taxon>
        <taxon>Pezizomycotina</taxon>
        <taxon>Eurotiomycetes</taxon>
        <taxon>Eurotiomycetidae</taxon>
        <taxon>Eurotiales</taxon>
        <taxon>Aspergillaceae</taxon>
        <taxon>Aspergillus</taxon>
        <taxon>Aspergillus subgen. Circumdati</taxon>
    </lineage>
</organism>
<dbReference type="EMBL" id="KZ821456">
    <property type="protein sequence ID" value="PYH35367.1"/>
    <property type="molecule type" value="Genomic_DNA"/>
</dbReference>
<proteinExistence type="predicted"/>
<evidence type="ECO:0000256" key="1">
    <source>
        <dbReference type="SAM" id="SignalP"/>
    </source>
</evidence>
<feature type="signal peptide" evidence="1">
    <location>
        <begin position="1"/>
        <end position="20"/>
    </location>
</feature>
<accession>A0A318YNE5</accession>
<sequence length="77" mass="8547">MHSVIARWLLTLTLVNWALTNPPWKKVNFKNSAVDDEASGSEWLSAAALIARHFPVVTTRAGHSQDIVRHRSDNSPG</sequence>
<keyword evidence="1" id="KW-0732">Signal</keyword>
<evidence type="ECO:0000313" key="2">
    <source>
        <dbReference type="EMBL" id="PYH35367.1"/>
    </source>
</evidence>
<dbReference type="RefSeq" id="XP_025480845.1">
    <property type="nucleotide sequence ID" value="XM_025618918.1"/>
</dbReference>
<name>A0A318YNE5_ASPNB</name>
<dbReference type="Proteomes" id="UP000247647">
    <property type="component" value="Unassembled WGS sequence"/>
</dbReference>
<protein>
    <submittedName>
        <fullName evidence="2">Uncharacterized protein</fullName>
    </submittedName>
</protein>
<keyword evidence="3" id="KW-1185">Reference proteome</keyword>
<dbReference type="GeneID" id="37121374"/>
<evidence type="ECO:0000313" key="3">
    <source>
        <dbReference type="Proteomes" id="UP000247647"/>
    </source>
</evidence>